<dbReference type="InterPro" id="IPR050832">
    <property type="entry name" value="Bact_Acetyltransf"/>
</dbReference>
<comment type="caution">
    <text evidence="5">The sequence shown here is derived from an EMBL/GenBank/DDBJ whole genome shotgun (WGS) entry which is preliminary data.</text>
</comment>
<feature type="domain" description="N-acetyltransferase" evidence="4">
    <location>
        <begin position="3"/>
        <end position="152"/>
    </location>
</feature>
<protein>
    <submittedName>
        <fullName evidence="5">Ribosomal protein S18-alanine N-acetyltransferase</fullName>
    </submittedName>
</protein>
<organism evidence="5 6">
    <name type="scientific">Nocardia acididurans</name>
    <dbReference type="NCBI Taxonomy" id="2802282"/>
    <lineage>
        <taxon>Bacteria</taxon>
        <taxon>Bacillati</taxon>
        <taxon>Actinomycetota</taxon>
        <taxon>Actinomycetes</taxon>
        <taxon>Mycobacteriales</taxon>
        <taxon>Nocardiaceae</taxon>
        <taxon>Nocardia</taxon>
    </lineage>
</organism>
<dbReference type="Proteomes" id="UP000602198">
    <property type="component" value="Unassembled WGS sequence"/>
</dbReference>
<evidence type="ECO:0000256" key="2">
    <source>
        <dbReference type="ARBA" id="ARBA00023315"/>
    </source>
</evidence>
<keyword evidence="2" id="KW-0012">Acyltransferase</keyword>
<name>A0ABS1M4J2_9NOCA</name>
<evidence type="ECO:0000256" key="3">
    <source>
        <dbReference type="SAM" id="MobiDB-lite"/>
    </source>
</evidence>
<dbReference type="NCBIfam" id="TIGR01575">
    <property type="entry name" value="rimI"/>
    <property type="match status" value="1"/>
</dbReference>
<sequence length="203" mass="21555">MTIRIEPMRPSDATRCAQLEQLLFPEDDPWHEVSFLSELAGPHNRYITAREDGRMLGYAGIALLGDIEHPEAEIHTIGVDPRFHRGGVGTLLLTALLAEAGRRGGPVFLEVRTDNAPAIALYEKHGFHIIGLRKNYYQPSGADAYTMRRPAMAGFPQDVPGISAAESADGTAGSVDGAAESADGATESAPGATESATGTEVLS</sequence>
<feature type="compositionally biased region" description="Polar residues" evidence="3">
    <location>
        <begin position="194"/>
        <end position="203"/>
    </location>
</feature>
<evidence type="ECO:0000256" key="1">
    <source>
        <dbReference type="ARBA" id="ARBA00022679"/>
    </source>
</evidence>
<keyword evidence="6" id="KW-1185">Reference proteome</keyword>
<dbReference type="CDD" id="cd04301">
    <property type="entry name" value="NAT_SF"/>
    <property type="match status" value="1"/>
</dbReference>
<dbReference type="PROSITE" id="PS51186">
    <property type="entry name" value="GNAT"/>
    <property type="match status" value="1"/>
</dbReference>
<evidence type="ECO:0000313" key="5">
    <source>
        <dbReference type="EMBL" id="MBL1075100.1"/>
    </source>
</evidence>
<dbReference type="EMBL" id="JAERRJ010000004">
    <property type="protein sequence ID" value="MBL1075100.1"/>
    <property type="molecule type" value="Genomic_DNA"/>
</dbReference>
<proteinExistence type="predicted"/>
<reference evidence="5 6" key="1">
    <citation type="submission" date="2021-01" db="EMBL/GenBank/DDBJ databases">
        <title>WGS of actinomycetes isolated from Thailand.</title>
        <authorList>
            <person name="Thawai C."/>
        </authorList>
    </citation>
    <scope>NUCLEOTIDE SEQUENCE [LARGE SCALE GENOMIC DNA]</scope>
    <source>
        <strain evidence="5 6">LPG 2</strain>
    </source>
</reference>
<dbReference type="Pfam" id="PF00583">
    <property type="entry name" value="Acetyltransf_1"/>
    <property type="match status" value="1"/>
</dbReference>
<dbReference type="PANTHER" id="PTHR43877">
    <property type="entry name" value="AMINOALKYLPHOSPHONATE N-ACETYLTRANSFERASE-RELATED-RELATED"/>
    <property type="match status" value="1"/>
</dbReference>
<keyword evidence="1" id="KW-0808">Transferase</keyword>
<dbReference type="InterPro" id="IPR000182">
    <property type="entry name" value="GNAT_dom"/>
</dbReference>
<dbReference type="Gene3D" id="3.40.630.30">
    <property type="match status" value="1"/>
</dbReference>
<evidence type="ECO:0000259" key="4">
    <source>
        <dbReference type="PROSITE" id="PS51186"/>
    </source>
</evidence>
<dbReference type="SUPFAM" id="SSF55729">
    <property type="entry name" value="Acyl-CoA N-acyltransferases (Nat)"/>
    <property type="match status" value="1"/>
</dbReference>
<dbReference type="InterPro" id="IPR016181">
    <property type="entry name" value="Acyl_CoA_acyltransferase"/>
</dbReference>
<accession>A0ABS1M4J2</accession>
<dbReference type="InterPro" id="IPR006464">
    <property type="entry name" value="AcTrfase_RimI/Ard1"/>
</dbReference>
<feature type="region of interest" description="Disordered" evidence="3">
    <location>
        <begin position="157"/>
        <end position="203"/>
    </location>
</feature>
<evidence type="ECO:0000313" key="6">
    <source>
        <dbReference type="Proteomes" id="UP000602198"/>
    </source>
</evidence>
<keyword evidence="5" id="KW-0687">Ribonucleoprotein</keyword>
<gene>
    <name evidence="5" type="primary">rimI</name>
    <name evidence="5" type="ORF">JK358_11920</name>
</gene>
<dbReference type="GO" id="GO:0005840">
    <property type="term" value="C:ribosome"/>
    <property type="evidence" value="ECO:0007669"/>
    <property type="project" value="UniProtKB-KW"/>
</dbReference>
<keyword evidence="5" id="KW-0689">Ribosomal protein</keyword>